<sequence>MASKMEVLFQYVSFNFPAIAMNFSKERLSCIPLFIGLNGWKGYKRVR</sequence>
<organism evidence="1 2">
    <name type="scientific">Bacteroides cellulosilyticus CL02T12C19</name>
    <dbReference type="NCBI Taxonomy" id="997874"/>
    <lineage>
        <taxon>Bacteria</taxon>
        <taxon>Pseudomonadati</taxon>
        <taxon>Bacteroidota</taxon>
        <taxon>Bacteroidia</taxon>
        <taxon>Bacteroidales</taxon>
        <taxon>Bacteroidaceae</taxon>
        <taxon>Bacteroides</taxon>
    </lineage>
</organism>
<keyword evidence="2" id="KW-1185">Reference proteome</keyword>
<gene>
    <name evidence="1" type="ORF">HMPREF1062_02592</name>
</gene>
<dbReference type="Proteomes" id="UP000003741">
    <property type="component" value="Unassembled WGS sequence"/>
</dbReference>
<evidence type="ECO:0000313" key="2">
    <source>
        <dbReference type="Proteomes" id="UP000003741"/>
    </source>
</evidence>
<comment type="caution">
    <text evidence="1">The sequence shown here is derived from an EMBL/GenBank/DDBJ whole genome shotgun (WGS) entry which is preliminary data.</text>
</comment>
<dbReference type="EMBL" id="AGXG01000059">
    <property type="protein sequence ID" value="EIY31254.1"/>
    <property type="molecule type" value="Genomic_DNA"/>
</dbReference>
<reference evidence="1 2" key="1">
    <citation type="submission" date="2012-02" db="EMBL/GenBank/DDBJ databases">
        <title>The Genome Sequence of Bacteroides cellulosilyticus CL02T12C19.</title>
        <authorList>
            <consortium name="The Broad Institute Genome Sequencing Platform"/>
            <person name="Earl A."/>
            <person name="Ward D."/>
            <person name="Feldgarden M."/>
            <person name="Gevers D."/>
            <person name="Zitomersky N.L."/>
            <person name="Coyne M.J."/>
            <person name="Comstock L.E."/>
            <person name="Young S.K."/>
            <person name="Zeng Q."/>
            <person name="Gargeya S."/>
            <person name="Fitzgerald M."/>
            <person name="Haas B."/>
            <person name="Abouelleil A."/>
            <person name="Alvarado L."/>
            <person name="Arachchi H.M."/>
            <person name="Berlin A."/>
            <person name="Chapman S.B."/>
            <person name="Gearin G."/>
            <person name="Goldberg J."/>
            <person name="Griggs A."/>
            <person name="Gujja S."/>
            <person name="Hansen M."/>
            <person name="Heiman D."/>
            <person name="Howarth C."/>
            <person name="Larimer J."/>
            <person name="Lui A."/>
            <person name="MacDonald P.J.P."/>
            <person name="McCowen C."/>
            <person name="Montmayeur A."/>
            <person name="Murphy C."/>
            <person name="Neiman D."/>
            <person name="Pearson M."/>
            <person name="Priest M."/>
            <person name="Roberts A."/>
            <person name="Saif S."/>
            <person name="Shea T."/>
            <person name="Sisk P."/>
            <person name="Stolte C."/>
            <person name="Sykes S."/>
            <person name="Wortman J."/>
            <person name="Nusbaum C."/>
            <person name="Birren B."/>
        </authorList>
    </citation>
    <scope>NUCLEOTIDE SEQUENCE [LARGE SCALE GENOMIC DNA]</scope>
    <source>
        <strain evidence="1 2">CL02T12C19</strain>
    </source>
</reference>
<accession>I9FDB9</accession>
<name>I9FDB9_9BACE</name>
<dbReference type="AlphaFoldDB" id="I9FDB9"/>
<proteinExistence type="predicted"/>
<protein>
    <submittedName>
        <fullName evidence="1">Uncharacterized protein</fullName>
    </submittedName>
</protein>
<dbReference type="HOGENOM" id="CLU_3164488_0_0_10"/>
<evidence type="ECO:0000313" key="1">
    <source>
        <dbReference type="EMBL" id="EIY31254.1"/>
    </source>
</evidence>